<name>A0A7S8MVQ5_9MICO</name>
<dbReference type="AlphaFoldDB" id="A0A7S8MVQ5"/>
<dbReference type="GO" id="GO:0008270">
    <property type="term" value="F:zinc ion binding"/>
    <property type="evidence" value="ECO:0007669"/>
    <property type="project" value="InterPro"/>
</dbReference>
<dbReference type="GO" id="GO:0003676">
    <property type="term" value="F:nucleic acid binding"/>
    <property type="evidence" value="ECO:0007669"/>
    <property type="project" value="InterPro"/>
</dbReference>
<gene>
    <name evidence="3" type="ORF">IT882_13025</name>
</gene>
<dbReference type="Gene3D" id="1.10.30.50">
    <property type="match status" value="1"/>
</dbReference>
<dbReference type="EMBL" id="CP064760">
    <property type="protein sequence ID" value="QPE04115.1"/>
    <property type="molecule type" value="Genomic_DNA"/>
</dbReference>
<evidence type="ECO:0000313" key="4">
    <source>
        <dbReference type="Proteomes" id="UP000594480"/>
    </source>
</evidence>
<dbReference type="KEGG" id="msf:IT882_13025"/>
<keyword evidence="3" id="KW-0255">Endonuclease</keyword>
<organism evidence="3 4">
    <name type="scientific">Microbacterium schleiferi</name>
    <dbReference type="NCBI Taxonomy" id="69362"/>
    <lineage>
        <taxon>Bacteria</taxon>
        <taxon>Bacillati</taxon>
        <taxon>Actinomycetota</taxon>
        <taxon>Actinomycetes</taxon>
        <taxon>Micrococcales</taxon>
        <taxon>Microbacteriaceae</taxon>
        <taxon>Microbacterium</taxon>
    </lineage>
</organism>
<evidence type="ECO:0000313" key="3">
    <source>
        <dbReference type="EMBL" id="QPE04115.1"/>
    </source>
</evidence>
<keyword evidence="3" id="KW-0540">Nuclease</keyword>
<reference evidence="3 4" key="1">
    <citation type="submission" date="2020-11" db="EMBL/GenBank/DDBJ databases">
        <title>Amino acid is mineralized and recycled by bacteria in oceanic microbiome.</title>
        <authorList>
            <person name="Zheng L.Y."/>
        </authorList>
    </citation>
    <scope>NUCLEOTIDE SEQUENCE [LARGE SCALE GENOMIC DNA]</scope>
    <source>
        <strain evidence="3 4">A32-1</strain>
    </source>
</reference>
<dbReference type="GO" id="GO:0004519">
    <property type="term" value="F:endonuclease activity"/>
    <property type="evidence" value="ECO:0007669"/>
    <property type="project" value="UniProtKB-KW"/>
</dbReference>
<dbReference type="RefSeq" id="WP_195692206.1">
    <property type="nucleotide sequence ID" value="NZ_CP064760.1"/>
</dbReference>
<keyword evidence="3" id="KW-0378">Hydrolase</keyword>
<keyword evidence="4" id="KW-1185">Reference proteome</keyword>
<accession>A0A7S8MVQ5</accession>
<dbReference type="InterPro" id="IPR002711">
    <property type="entry name" value="HNH"/>
</dbReference>
<proteinExistence type="predicted"/>
<evidence type="ECO:0000256" key="1">
    <source>
        <dbReference type="SAM" id="MobiDB-lite"/>
    </source>
</evidence>
<evidence type="ECO:0000259" key="2">
    <source>
        <dbReference type="SMART" id="SM00507"/>
    </source>
</evidence>
<dbReference type="Pfam" id="PF01844">
    <property type="entry name" value="HNH"/>
    <property type="match status" value="1"/>
</dbReference>
<dbReference type="SMART" id="SM00507">
    <property type="entry name" value="HNHc"/>
    <property type="match status" value="1"/>
</dbReference>
<sequence length="94" mass="10631">MSDLSTAAYRALLRELREVWRRNNAPCWICGQPIDYSLPFGDKEALELDHVKPRKTHPHLLLVPSNCRPSHSRCNRAKGASTVGPALGDHSEEW</sequence>
<feature type="domain" description="HNH nuclease" evidence="2">
    <location>
        <begin position="14"/>
        <end position="76"/>
    </location>
</feature>
<feature type="region of interest" description="Disordered" evidence="1">
    <location>
        <begin position="67"/>
        <end position="94"/>
    </location>
</feature>
<protein>
    <submittedName>
        <fullName evidence="3">HNH endonuclease</fullName>
    </submittedName>
</protein>
<dbReference type="InterPro" id="IPR003615">
    <property type="entry name" value="HNH_nuc"/>
</dbReference>
<dbReference type="Proteomes" id="UP000594480">
    <property type="component" value="Chromosome"/>
</dbReference>
<dbReference type="CDD" id="cd00085">
    <property type="entry name" value="HNHc"/>
    <property type="match status" value="1"/>
</dbReference>